<feature type="region of interest" description="Disordered" evidence="1">
    <location>
        <begin position="15"/>
        <end position="36"/>
    </location>
</feature>
<evidence type="ECO:0000256" key="1">
    <source>
        <dbReference type="SAM" id="MobiDB-lite"/>
    </source>
</evidence>
<evidence type="ECO:0000313" key="3">
    <source>
        <dbReference type="WBParaSite" id="EEL_0000024601-mRNA-1"/>
    </source>
</evidence>
<sequence length="52" mass="5773">MCKIESSEYISMLFNSNDNNNDNNNGNNGSNNYIDSNNKIRMSDLLAAIDGL</sequence>
<dbReference type="WBParaSite" id="EEL_0000024601-mRNA-1">
    <property type="protein sequence ID" value="EEL_0000024601-mRNA-1"/>
    <property type="gene ID" value="EEL_0000024601"/>
</dbReference>
<accession>A0A0R3RFU6</accession>
<reference evidence="3" key="1">
    <citation type="submission" date="2017-02" db="UniProtKB">
        <authorList>
            <consortium name="WormBaseParasite"/>
        </authorList>
    </citation>
    <scope>IDENTIFICATION</scope>
</reference>
<proteinExistence type="predicted"/>
<evidence type="ECO:0000313" key="2">
    <source>
        <dbReference type="Proteomes" id="UP000050640"/>
    </source>
</evidence>
<protein>
    <submittedName>
        <fullName evidence="3">Uncharacterized protein</fullName>
    </submittedName>
</protein>
<name>A0A0R3RFU6_9BILA</name>
<dbReference type="AlphaFoldDB" id="A0A0R3RFU6"/>
<keyword evidence="2" id="KW-1185">Reference proteome</keyword>
<organism evidence="2 3">
    <name type="scientific">Elaeophora elaphi</name>
    <dbReference type="NCBI Taxonomy" id="1147741"/>
    <lineage>
        <taxon>Eukaryota</taxon>
        <taxon>Metazoa</taxon>
        <taxon>Ecdysozoa</taxon>
        <taxon>Nematoda</taxon>
        <taxon>Chromadorea</taxon>
        <taxon>Rhabditida</taxon>
        <taxon>Spirurina</taxon>
        <taxon>Spiruromorpha</taxon>
        <taxon>Filarioidea</taxon>
        <taxon>Onchocercidae</taxon>
        <taxon>Elaeophora</taxon>
    </lineage>
</organism>
<dbReference type="Proteomes" id="UP000050640">
    <property type="component" value="Unplaced"/>
</dbReference>